<protein>
    <submittedName>
        <fullName evidence="2">Quinol monooxygenase YgiN</fullName>
    </submittedName>
</protein>
<sequence length="94" mass="10230">MKHGMVAFHYPTPDHRDEFVARVRAVAEVFRSTPGCLSADCWLAPDSGAVVSAVQWESEAASQAGFAAVSAADVDVAFDDREVRPREIHRLMSA</sequence>
<keyword evidence="2" id="KW-0503">Monooxygenase</keyword>
<feature type="domain" description="ABM" evidence="1">
    <location>
        <begin position="3"/>
        <end position="94"/>
    </location>
</feature>
<dbReference type="Proteomes" id="UP000272729">
    <property type="component" value="Unassembled WGS sequence"/>
</dbReference>
<dbReference type="Gene3D" id="3.30.70.100">
    <property type="match status" value="1"/>
</dbReference>
<organism evidence="2 3">
    <name type="scientific">Saccharothrix variisporea</name>
    <dbReference type="NCBI Taxonomy" id="543527"/>
    <lineage>
        <taxon>Bacteria</taxon>
        <taxon>Bacillati</taxon>
        <taxon>Actinomycetota</taxon>
        <taxon>Actinomycetes</taxon>
        <taxon>Pseudonocardiales</taxon>
        <taxon>Pseudonocardiaceae</taxon>
        <taxon>Saccharothrix</taxon>
    </lineage>
</organism>
<keyword evidence="3" id="KW-1185">Reference proteome</keyword>
<reference evidence="2 3" key="1">
    <citation type="submission" date="2018-10" db="EMBL/GenBank/DDBJ databases">
        <title>Sequencing the genomes of 1000 actinobacteria strains.</title>
        <authorList>
            <person name="Klenk H.-P."/>
        </authorList>
    </citation>
    <scope>NUCLEOTIDE SEQUENCE [LARGE SCALE GENOMIC DNA]</scope>
    <source>
        <strain evidence="2 3">DSM 43911</strain>
    </source>
</reference>
<dbReference type="SUPFAM" id="SSF54909">
    <property type="entry name" value="Dimeric alpha+beta barrel"/>
    <property type="match status" value="1"/>
</dbReference>
<dbReference type="InterPro" id="IPR011008">
    <property type="entry name" value="Dimeric_a/b-barrel"/>
</dbReference>
<dbReference type="Pfam" id="PF03992">
    <property type="entry name" value="ABM"/>
    <property type="match status" value="1"/>
</dbReference>
<evidence type="ECO:0000313" key="3">
    <source>
        <dbReference type="Proteomes" id="UP000272729"/>
    </source>
</evidence>
<evidence type="ECO:0000313" key="2">
    <source>
        <dbReference type="EMBL" id="RKT69055.1"/>
    </source>
</evidence>
<keyword evidence="2" id="KW-0560">Oxidoreductase</keyword>
<dbReference type="PROSITE" id="PS51725">
    <property type="entry name" value="ABM"/>
    <property type="match status" value="1"/>
</dbReference>
<name>A0A495X7C1_9PSEU</name>
<dbReference type="EMBL" id="RBXR01000001">
    <property type="protein sequence ID" value="RKT69055.1"/>
    <property type="molecule type" value="Genomic_DNA"/>
</dbReference>
<accession>A0A495X7C1</accession>
<evidence type="ECO:0000259" key="1">
    <source>
        <dbReference type="PROSITE" id="PS51725"/>
    </source>
</evidence>
<dbReference type="InterPro" id="IPR007138">
    <property type="entry name" value="ABM_dom"/>
</dbReference>
<proteinExistence type="predicted"/>
<dbReference type="RefSeq" id="WP_121220503.1">
    <property type="nucleotide sequence ID" value="NZ_JBIUBA010000050.1"/>
</dbReference>
<dbReference type="AlphaFoldDB" id="A0A495X7C1"/>
<dbReference type="GO" id="GO:0004497">
    <property type="term" value="F:monooxygenase activity"/>
    <property type="evidence" value="ECO:0007669"/>
    <property type="project" value="UniProtKB-KW"/>
</dbReference>
<comment type="caution">
    <text evidence="2">The sequence shown here is derived from an EMBL/GenBank/DDBJ whole genome shotgun (WGS) entry which is preliminary data.</text>
</comment>
<gene>
    <name evidence="2" type="ORF">DFJ66_2248</name>
</gene>